<proteinExistence type="predicted"/>
<evidence type="ECO:0000313" key="2">
    <source>
        <dbReference type="EMBL" id="MEQ2242255.1"/>
    </source>
</evidence>
<gene>
    <name evidence="2" type="ORF">ILYODFUR_033770</name>
</gene>
<reference evidence="2 3" key="1">
    <citation type="submission" date="2021-06" db="EMBL/GenBank/DDBJ databases">
        <authorList>
            <person name="Palmer J.M."/>
        </authorList>
    </citation>
    <scope>NUCLEOTIDE SEQUENCE [LARGE SCALE GENOMIC DNA]</scope>
    <source>
        <strain evidence="3">if_2019</strain>
        <tissue evidence="2">Muscle</tissue>
    </source>
</reference>
<accession>A0ABV0UCL6</accession>
<evidence type="ECO:0000313" key="3">
    <source>
        <dbReference type="Proteomes" id="UP001482620"/>
    </source>
</evidence>
<feature type="region of interest" description="Disordered" evidence="1">
    <location>
        <begin position="1"/>
        <end position="20"/>
    </location>
</feature>
<comment type="caution">
    <text evidence="2">The sequence shown here is derived from an EMBL/GenBank/DDBJ whole genome shotgun (WGS) entry which is preliminary data.</text>
</comment>
<protein>
    <submittedName>
        <fullName evidence="2">Uncharacterized protein</fullName>
    </submittedName>
</protein>
<name>A0ABV0UCL6_9TELE</name>
<keyword evidence="3" id="KW-1185">Reference proteome</keyword>
<dbReference type="Proteomes" id="UP001482620">
    <property type="component" value="Unassembled WGS sequence"/>
</dbReference>
<organism evidence="2 3">
    <name type="scientific">Ilyodon furcidens</name>
    <name type="common">goldbreast splitfin</name>
    <dbReference type="NCBI Taxonomy" id="33524"/>
    <lineage>
        <taxon>Eukaryota</taxon>
        <taxon>Metazoa</taxon>
        <taxon>Chordata</taxon>
        <taxon>Craniata</taxon>
        <taxon>Vertebrata</taxon>
        <taxon>Euteleostomi</taxon>
        <taxon>Actinopterygii</taxon>
        <taxon>Neopterygii</taxon>
        <taxon>Teleostei</taxon>
        <taxon>Neoteleostei</taxon>
        <taxon>Acanthomorphata</taxon>
        <taxon>Ovalentaria</taxon>
        <taxon>Atherinomorphae</taxon>
        <taxon>Cyprinodontiformes</taxon>
        <taxon>Goodeidae</taxon>
        <taxon>Ilyodon</taxon>
    </lineage>
</organism>
<sequence length="105" mass="11505">MVQSPPLPTRRSRSPEAGRSHISSLTGLFKTGFFLEHELYFHAPPDGIFYTLPGQKNVTTKNKGPYGPPLALIIARICCCILLLMVESDHGAKPPPAHPKDSQRG</sequence>
<evidence type="ECO:0000256" key="1">
    <source>
        <dbReference type="SAM" id="MobiDB-lite"/>
    </source>
</evidence>
<dbReference type="EMBL" id="JAHRIQ010063788">
    <property type="protein sequence ID" value="MEQ2242255.1"/>
    <property type="molecule type" value="Genomic_DNA"/>
</dbReference>